<evidence type="ECO:0000256" key="3">
    <source>
        <dbReference type="ARBA" id="ARBA00023163"/>
    </source>
</evidence>
<name>A0ABT7E9V1_9FIRM</name>
<dbReference type="InterPro" id="IPR036388">
    <property type="entry name" value="WH-like_DNA-bd_sf"/>
</dbReference>
<dbReference type="SUPFAM" id="SSF46785">
    <property type="entry name" value="Winged helix' DNA-binding domain"/>
    <property type="match status" value="1"/>
</dbReference>
<dbReference type="Proteomes" id="UP001301012">
    <property type="component" value="Unassembled WGS sequence"/>
</dbReference>
<comment type="caution">
    <text evidence="5">The sequence shown here is derived from an EMBL/GenBank/DDBJ whole genome shotgun (WGS) entry which is preliminary data.</text>
</comment>
<sequence>MRELGILSRAIHHISDVKYKEFNLQKGQFVFLTRICENPRINFIELSNMLKVDKTTTTKAVSKLIDLGYVYKECDKLDKRAYNLMPTAKGLEIYVHIIEEENRSIDVCFDGFSEEDKDLALELMRKMRKNIELDWINTKNKGDR</sequence>
<evidence type="ECO:0000259" key="4">
    <source>
        <dbReference type="PROSITE" id="PS50995"/>
    </source>
</evidence>
<evidence type="ECO:0000256" key="2">
    <source>
        <dbReference type="ARBA" id="ARBA00023125"/>
    </source>
</evidence>
<gene>
    <name evidence="5" type="ORF">QOZ84_01895</name>
</gene>
<evidence type="ECO:0000256" key="1">
    <source>
        <dbReference type="ARBA" id="ARBA00023015"/>
    </source>
</evidence>
<protein>
    <submittedName>
        <fullName evidence="5">MarR family winged helix-turn-helix transcriptional regulator</fullName>
    </submittedName>
</protein>
<accession>A0ABT7E9V1</accession>
<dbReference type="SMART" id="SM00347">
    <property type="entry name" value="HTH_MARR"/>
    <property type="match status" value="1"/>
</dbReference>
<dbReference type="InterPro" id="IPR000835">
    <property type="entry name" value="HTH_MarR-typ"/>
</dbReference>
<dbReference type="EMBL" id="JASKYM010000001">
    <property type="protein sequence ID" value="MDK2562285.1"/>
    <property type="molecule type" value="Genomic_DNA"/>
</dbReference>
<organism evidence="5 6">
    <name type="scientific">Romboutsia sedimentorum</name>
    <dbReference type="NCBI Taxonomy" id="1368474"/>
    <lineage>
        <taxon>Bacteria</taxon>
        <taxon>Bacillati</taxon>
        <taxon>Bacillota</taxon>
        <taxon>Clostridia</taxon>
        <taxon>Peptostreptococcales</taxon>
        <taxon>Peptostreptococcaceae</taxon>
        <taxon>Romboutsia</taxon>
    </lineage>
</organism>
<dbReference type="PANTHER" id="PTHR42756:SF2">
    <property type="entry name" value="MARR FAMILY REGULATORY PROTEIN"/>
    <property type="match status" value="1"/>
</dbReference>
<reference evidence="5 6" key="1">
    <citation type="submission" date="2023-05" db="EMBL/GenBank/DDBJ databases">
        <title>Rombocin, a short stable natural nisin variant, displays selective antimicrobial activity against Listeria monocytogenes and employs dual mode of action to kill target bacterial strains.</title>
        <authorList>
            <person name="Wambui J."/>
            <person name="Stephan R."/>
            <person name="Kuipers O.P."/>
        </authorList>
    </citation>
    <scope>NUCLEOTIDE SEQUENCE [LARGE SCALE GENOMIC DNA]</scope>
    <source>
        <strain evidence="5 6">RC002</strain>
    </source>
</reference>
<keyword evidence="1" id="KW-0805">Transcription regulation</keyword>
<dbReference type="Gene3D" id="1.10.10.10">
    <property type="entry name" value="Winged helix-like DNA-binding domain superfamily/Winged helix DNA-binding domain"/>
    <property type="match status" value="1"/>
</dbReference>
<evidence type="ECO:0000313" key="5">
    <source>
        <dbReference type="EMBL" id="MDK2562285.1"/>
    </source>
</evidence>
<proteinExistence type="predicted"/>
<feature type="domain" description="HTH marR-type" evidence="4">
    <location>
        <begin position="1"/>
        <end position="129"/>
    </location>
</feature>
<keyword evidence="6" id="KW-1185">Reference proteome</keyword>
<keyword evidence="2" id="KW-0238">DNA-binding</keyword>
<keyword evidence="3" id="KW-0804">Transcription</keyword>
<dbReference type="Pfam" id="PF01047">
    <property type="entry name" value="MarR"/>
    <property type="match status" value="1"/>
</dbReference>
<dbReference type="PANTHER" id="PTHR42756">
    <property type="entry name" value="TRANSCRIPTIONAL REGULATOR, MARR"/>
    <property type="match status" value="1"/>
</dbReference>
<dbReference type="InterPro" id="IPR036390">
    <property type="entry name" value="WH_DNA-bd_sf"/>
</dbReference>
<dbReference type="PROSITE" id="PS50995">
    <property type="entry name" value="HTH_MARR_2"/>
    <property type="match status" value="1"/>
</dbReference>
<evidence type="ECO:0000313" key="6">
    <source>
        <dbReference type="Proteomes" id="UP001301012"/>
    </source>
</evidence>
<dbReference type="PRINTS" id="PR00598">
    <property type="entry name" value="HTHMARR"/>
</dbReference>